<keyword evidence="2" id="KW-0378">Hydrolase</keyword>
<evidence type="ECO:0000313" key="6">
    <source>
        <dbReference type="EMBL" id="CAE0638046.1"/>
    </source>
</evidence>
<dbReference type="PROSITE" id="PS50056">
    <property type="entry name" value="TYR_PHOSPHATASE_2"/>
    <property type="match status" value="1"/>
</dbReference>
<protein>
    <recommendedName>
        <fullName evidence="1">protein-tyrosine-phosphatase</fullName>
        <ecNumber evidence="1">3.1.3.48</ecNumber>
    </recommendedName>
</protein>
<feature type="transmembrane region" description="Helical" evidence="4">
    <location>
        <begin position="64"/>
        <end position="90"/>
    </location>
</feature>
<feature type="transmembrane region" description="Helical" evidence="4">
    <location>
        <begin position="142"/>
        <end position="166"/>
    </location>
</feature>
<evidence type="ECO:0000256" key="2">
    <source>
        <dbReference type="ARBA" id="ARBA00022801"/>
    </source>
</evidence>
<feature type="domain" description="Tyrosine specific protein phosphatases" evidence="5">
    <location>
        <begin position="292"/>
        <end position="362"/>
    </location>
</feature>
<dbReference type="Pfam" id="PF05706">
    <property type="entry name" value="CDKN3"/>
    <property type="match status" value="1"/>
</dbReference>
<dbReference type="InterPro" id="IPR029021">
    <property type="entry name" value="Prot-tyrosine_phosphatase-like"/>
</dbReference>
<gene>
    <name evidence="6" type="ORF">HAKA00212_LOCUS16823</name>
</gene>
<evidence type="ECO:0000256" key="1">
    <source>
        <dbReference type="ARBA" id="ARBA00013064"/>
    </source>
</evidence>
<dbReference type="GO" id="GO:0004725">
    <property type="term" value="F:protein tyrosine phosphatase activity"/>
    <property type="evidence" value="ECO:0007669"/>
    <property type="project" value="UniProtKB-EC"/>
</dbReference>
<keyword evidence="3" id="KW-0904">Protein phosphatase</keyword>
<evidence type="ECO:0000259" key="5">
    <source>
        <dbReference type="PROSITE" id="PS50056"/>
    </source>
</evidence>
<sequence length="393" mass="43920">MIDDGKAKLIPHPHTNRLVPQTSDRYVGALLASIQSLTFTWLTVEFAKAGESSYGTISQSCYYWTSFSIIVSILQVIQVFHLGVLTCRLFQNYGSLYFRVHYAIVVVLCTLNILSIGSMLAYCGHALVVTKLTTAEALISFAFAWSVVTGTLVVFCITYVIFAWVLGPPTYNRATVGKGKGSKAYHIDFLDIKDFQGECSWVQVPSAQRGGRRWRLGLAGAPGRLRGGAQDLEGDLSTIRAQCGQDAVVVTLLEEREMKEFGHPEFLETVRRYGLESIHFPMRDKWFPEDMNAYLDLLQDQLFPRLWEGKTLLIHCYGGKGRTALIASGLLVMLNKELGVLNAVKALRSSRPGMFKNWLQRYYLFTFIHSLSEPKAMSSSSSSIDQQSVAVVR</sequence>
<dbReference type="InterPro" id="IPR022778">
    <property type="entry name" value="CDKN3"/>
</dbReference>
<dbReference type="Gene3D" id="3.90.190.10">
    <property type="entry name" value="Protein tyrosine phosphatase superfamily"/>
    <property type="match status" value="1"/>
</dbReference>
<keyword evidence="4" id="KW-0472">Membrane</keyword>
<keyword evidence="4" id="KW-1133">Transmembrane helix</keyword>
<dbReference type="PROSITE" id="PS00383">
    <property type="entry name" value="TYR_PHOSPHATASE_1"/>
    <property type="match status" value="1"/>
</dbReference>
<keyword evidence="4" id="KW-0812">Transmembrane</keyword>
<proteinExistence type="predicted"/>
<dbReference type="EMBL" id="HBIU01036612">
    <property type="protein sequence ID" value="CAE0638046.1"/>
    <property type="molecule type" value="Transcribed_RNA"/>
</dbReference>
<dbReference type="EC" id="3.1.3.48" evidence="1"/>
<name>A0A7S3Y132_HETAK</name>
<evidence type="ECO:0000256" key="3">
    <source>
        <dbReference type="ARBA" id="ARBA00022912"/>
    </source>
</evidence>
<evidence type="ECO:0000256" key="4">
    <source>
        <dbReference type="SAM" id="Phobius"/>
    </source>
</evidence>
<dbReference type="InterPro" id="IPR000387">
    <property type="entry name" value="Tyr_Pase_dom"/>
</dbReference>
<dbReference type="AlphaFoldDB" id="A0A7S3Y132"/>
<organism evidence="6">
    <name type="scientific">Heterosigma akashiwo</name>
    <name type="common">Chromophytic alga</name>
    <name type="synonym">Heterosigma carterae</name>
    <dbReference type="NCBI Taxonomy" id="2829"/>
    <lineage>
        <taxon>Eukaryota</taxon>
        <taxon>Sar</taxon>
        <taxon>Stramenopiles</taxon>
        <taxon>Ochrophyta</taxon>
        <taxon>Raphidophyceae</taxon>
        <taxon>Chattonellales</taxon>
        <taxon>Chattonellaceae</taxon>
        <taxon>Heterosigma</taxon>
    </lineage>
</organism>
<accession>A0A7S3Y132</accession>
<feature type="transmembrane region" description="Helical" evidence="4">
    <location>
        <begin position="102"/>
        <end position="122"/>
    </location>
</feature>
<dbReference type="FunFam" id="3.90.190.10:FF:000157">
    <property type="entry name" value="Protein-tyrosine phosphatase"/>
    <property type="match status" value="1"/>
</dbReference>
<dbReference type="InterPro" id="IPR016130">
    <property type="entry name" value="Tyr_Pase_AS"/>
</dbReference>
<reference evidence="6" key="1">
    <citation type="submission" date="2021-01" db="EMBL/GenBank/DDBJ databases">
        <authorList>
            <person name="Corre E."/>
            <person name="Pelletier E."/>
            <person name="Niang G."/>
            <person name="Scheremetjew M."/>
            <person name="Finn R."/>
            <person name="Kale V."/>
            <person name="Holt S."/>
            <person name="Cochrane G."/>
            <person name="Meng A."/>
            <person name="Brown T."/>
            <person name="Cohen L."/>
        </authorList>
    </citation>
    <scope>NUCLEOTIDE SEQUENCE</scope>
    <source>
        <strain evidence="6">CCMP3107</strain>
    </source>
</reference>
<dbReference type="SUPFAM" id="SSF52799">
    <property type="entry name" value="(Phosphotyrosine protein) phosphatases II"/>
    <property type="match status" value="1"/>
</dbReference>